<reference evidence="2" key="1">
    <citation type="submission" date="2016-10" db="EMBL/GenBank/DDBJ databases">
        <authorList>
            <person name="de Groot N.N."/>
        </authorList>
    </citation>
    <scope>NUCLEOTIDE SEQUENCE</scope>
</reference>
<dbReference type="SUPFAM" id="SSF54197">
    <property type="entry name" value="HIT-like"/>
    <property type="match status" value="1"/>
</dbReference>
<dbReference type="PROSITE" id="PS51084">
    <property type="entry name" value="HIT_2"/>
    <property type="match status" value="1"/>
</dbReference>
<protein>
    <submittedName>
        <fullName evidence="2">Diadenosine tetraphosphate (Ap4A) hydrolase and other HIT family hydrolases</fullName>
    </submittedName>
</protein>
<evidence type="ECO:0000259" key="1">
    <source>
        <dbReference type="PROSITE" id="PS51084"/>
    </source>
</evidence>
<gene>
    <name evidence="2" type="ORF">MNB_SM-6-510</name>
</gene>
<evidence type="ECO:0000313" key="2">
    <source>
        <dbReference type="EMBL" id="SFV62290.1"/>
    </source>
</evidence>
<dbReference type="InterPro" id="IPR011146">
    <property type="entry name" value="HIT-like"/>
</dbReference>
<organism evidence="2">
    <name type="scientific">hydrothermal vent metagenome</name>
    <dbReference type="NCBI Taxonomy" id="652676"/>
    <lineage>
        <taxon>unclassified sequences</taxon>
        <taxon>metagenomes</taxon>
        <taxon>ecological metagenomes</taxon>
    </lineage>
</organism>
<keyword evidence="2" id="KW-0378">Hydrolase</keyword>
<dbReference type="GO" id="GO:0016787">
    <property type="term" value="F:hydrolase activity"/>
    <property type="evidence" value="ECO:0007669"/>
    <property type="project" value="UniProtKB-KW"/>
</dbReference>
<sequence>MKNLIIYENNHFYIEKEQSEIPWVKIFSKEPYKELGDMPKELRLELWEIYDIVEEEMKSYYKPHKINMASFANMLPRLHIHVMARYKEDSYFPNPMWGEKLREAKLQLPEEELFYKKLFYALNQRG</sequence>
<proteinExistence type="predicted"/>
<dbReference type="AlphaFoldDB" id="A0A1W1C8U7"/>
<dbReference type="PIRSF" id="PIRSF000714">
    <property type="entry name" value="HIT"/>
    <property type="match status" value="1"/>
</dbReference>
<name>A0A1W1C8U7_9ZZZZ</name>
<feature type="domain" description="HIT" evidence="1">
    <location>
        <begin position="1"/>
        <end position="92"/>
    </location>
</feature>
<dbReference type="Pfam" id="PF01230">
    <property type="entry name" value="HIT"/>
    <property type="match status" value="1"/>
</dbReference>
<dbReference type="InterPro" id="IPR036265">
    <property type="entry name" value="HIT-like_sf"/>
</dbReference>
<dbReference type="InterPro" id="IPR026026">
    <property type="entry name" value="HIT_Hint"/>
</dbReference>
<accession>A0A1W1C8U7</accession>
<dbReference type="Gene3D" id="3.30.428.10">
    <property type="entry name" value="HIT-like"/>
    <property type="match status" value="1"/>
</dbReference>
<dbReference type="EMBL" id="FPHK01000059">
    <property type="protein sequence ID" value="SFV62290.1"/>
    <property type="molecule type" value="Genomic_DNA"/>
</dbReference>